<evidence type="ECO:0000256" key="9">
    <source>
        <dbReference type="ARBA" id="ARBA00022692"/>
    </source>
</evidence>
<dbReference type="PANTHER" id="PTHR46025:SF3">
    <property type="entry name" value="XYLOSYLTRANSFERASE OXT"/>
    <property type="match status" value="1"/>
</dbReference>
<evidence type="ECO:0000256" key="1">
    <source>
        <dbReference type="ARBA" id="ARBA00004323"/>
    </source>
</evidence>
<keyword evidence="21" id="KW-0732">Signal</keyword>
<keyword evidence="16" id="KW-1015">Disulfide bond</keyword>
<evidence type="ECO:0000256" key="8">
    <source>
        <dbReference type="ARBA" id="ARBA00022679"/>
    </source>
</evidence>
<evidence type="ECO:0000256" key="15">
    <source>
        <dbReference type="ARBA" id="ARBA00023136"/>
    </source>
</evidence>
<evidence type="ECO:0000256" key="4">
    <source>
        <dbReference type="ARBA" id="ARBA00005093"/>
    </source>
</evidence>
<evidence type="ECO:0000313" key="22">
    <source>
        <dbReference type="EMBL" id="KAG7338407.1"/>
    </source>
</evidence>
<feature type="chain" id="PRO_5039883015" description="protein xylosyltransferase" evidence="21">
    <location>
        <begin position="24"/>
        <end position="826"/>
    </location>
</feature>
<feature type="region of interest" description="Disordered" evidence="20">
    <location>
        <begin position="27"/>
        <end position="73"/>
    </location>
</feature>
<evidence type="ECO:0000256" key="14">
    <source>
        <dbReference type="ARBA" id="ARBA00023034"/>
    </source>
</evidence>
<evidence type="ECO:0000256" key="7">
    <source>
        <dbReference type="ARBA" id="ARBA00022676"/>
    </source>
</evidence>
<gene>
    <name evidence="22" type="ORF">IV203_006669</name>
    <name evidence="23" type="ORF">IV203_035096</name>
</gene>
<evidence type="ECO:0000256" key="18">
    <source>
        <dbReference type="ARBA" id="ARBA00042865"/>
    </source>
</evidence>
<dbReference type="Proteomes" id="UP000693970">
    <property type="component" value="Unassembled WGS sequence"/>
</dbReference>
<proteinExistence type="inferred from homology"/>
<keyword evidence="14" id="KW-0333">Golgi apparatus</keyword>
<evidence type="ECO:0000256" key="19">
    <source>
        <dbReference type="ARBA" id="ARBA00047847"/>
    </source>
</evidence>
<feature type="signal peptide" evidence="21">
    <location>
        <begin position="1"/>
        <end position="23"/>
    </location>
</feature>
<dbReference type="GO" id="GO:0005789">
    <property type="term" value="C:endoplasmic reticulum membrane"/>
    <property type="evidence" value="ECO:0007669"/>
    <property type="project" value="UniProtKB-SubCell"/>
</dbReference>
<feature type="region of interest" description="Disordered" evidence="20">
    <location>
        <begin position="792"/>
        <end position="826"/>
    </location>
</feature>
<evidence type="ECO:0000256" key="11">
    <source>
        <dbReference type="ARBA" id="ARBA00022824"/>
    </source>
</evidence>
<evidence type="ECO:0000313" key="23">
    <source>
        <dbReference type="EMBL" id="KAG7359998.1"/>
    </source>
</evidence>
<evidence type="ECO:0000256" key="13">
    <source>
        <dbReference type="ARBA" id="ARBA00022989"/>
    </source>
</evidence>
<organism evidence="23 24">
    <name type="scientific">Nitzschia inconspicua</name>
    <dbReference type="NCBI Taxonomy" id="303405"/>
    <lineage>
        <taxon>Eukaryota</taxon>
        <taxon>Sar</taxon>
        <taxon>Stramenopiles</taxon>
        <taxon>Ochrophyta</taxon>
        <taxon>Bacillariophyta</taxon>
        <taxon>Bacillariophyceae</taxon>
        <taxon>Bacillariophycidae</taxon>
        <taxon>Bacillariales</taxon>
        <taxon>Bacillariaceae</taxon>
        <taxon>Nitzschia</taxon>
    </lineage>
</organism>
<comment type="caution">
    <text evidence="23">The sequence shown here is derived from an EMBL/GenBank/DDBJ whole genome shotgun (WGS) entry which is preliminary data.</text>
</comment>
<evidence type="ECO:0000256" key="21">
    <source>
        <dbReference type="SAM" id="SignalP"/>
    </source>
</evidence>
<dbReference type="EMBL" id="JAGRRH010000057">
    <property type="protein sequence ID" value="KAG7338407.1"/>
    <property type="molecule type" value="Genomic_DNA"/>
</dbReference>
<dbReference type="GO" id="GO:0050650">
    <property type="term" value="P:chondroitin sulfate proteoglycan biosynthetic process"/>
    <property type="evidence" value="ECO:0007669"/>
    <property type="project" value="TreeGrafter"/>
</dbReference>
<keyword evidence="8" id="KW-0808">Transferase</keyword>
<dbReference type="EC" id="2.4.2.26" evidence="6"/>
<keyword evidence="15" id="KW-0472">Membrane</keyword>
<dbReference type="AlphaFoldDB" id="A0A9K3PUH9"/>
<comment type="similarity">
    <text evidence="5">Belongs to the glycosyltransferase 14 family. XylT subfamily.</text>
</comment>
<name>A0A9K3PUH9_9STRA</name>
<keyword evidence="12" id="KW-0735">Signal-anchor</keyword>
<protein>
    <recommendedName>
        <fullName evidence="6">protein xylosyltransferase</fullName>
        <ecNumber evidence="6">2.4.2.26</ecNumber>
    </recommendedName>
    <alternativeName>
        <fullName evidence="18">Peptide O-xylosyltransferase</fullName>
    </alternativeName>
</protein>
<keyword evidence="13" id="KW-1133">Transmembrane helix</keyword>
<evidence type="ECO:0000256" key="12">
    <source>
        <dbReference type="ARBA" id="ARBA00022968"/>
    </source>
</evidence>
<dbReference type="PANTHER" id="PTHR46025">
    <property type="entry name" value="XYLOSYLTRANSFERASE OXT"/>
    <property type="match status" value="1"/>
</dbReference>
<evidence type="ECO:0000256" key="3">
    <source>
        <dbReference type="ARBA" id="ARBA00004840"/>
    </source>
</evidence>
<evidence type="ECO:0000256" key="20">
    <source>
        <dbReference type="SAM" id="MobiDB-lite"/>
    </source>
</evidence>
<dbReference type="OrthoDB" id="2019572at2759"/>
<evidence type="ECO:0000256" key="5">
    <source>
        <dbReference type="ARBA" id="ARBA00010195"/>
    </source>
</evidence>
<evidence type="ECO:0000256" key="16">
    <source>
        <dbReference type="ARBA" id="ARBA00023157"/>
    </source>
</evidence>
<dbReference type="GO" id="GO:0030158">
    <property type="term" value="F:protein xylosyltransferase activity"/>
    <property type="evidence" value="ECO:0007669"/>
    <property type="project" value="UniProtKB-EC"/>
</dbReference>
<evidence type="ECO:0000256" key="6">
    <source>
        <dbReference type="ARBA" id="ARBA00011972"/>
    </source>
</evidence>
<feature type="compositionally biased region" description="Acidic residues" evidence="20">
    <location>
        <begin position="27"/>
        <end position="55"/>
    </location>
</feature>
<dbReference type="InterPro" id="IPR003406">
    <property type="entry name" value="Glyco_trans_14"/>
</dbReference>
<reference evidence="23" key="2">
    <citation type="submission" date="2021-04" db="EMBL/GenBank/DDBJ databases">
        <authorList>
            <person name="Podell S."/>
        </authorList>
    </citation>
    <scope>NUCLEOTIDE SEQUENCE</scope>
    <source>
        <strain evidence="23">Hildebrandi</strain>
    </source>
</reference>
<keyword evidence="24" id="KW-1185">Reference proteome</keyword>
<dbReference type="GO" id="GO:0015012">
    <property type="term" value="P:heparan sulfate proteoglycan biosynthetic process"/>
    <property type="evidence" value="ECO:0007669"/>
    <property type="project" value="TreeGrafter"/>
</dbReference>
<keyword evidence="17" id="KW-0325">Glycoprotein</keyword>
<comment type="pathway">
    <text evidence="4">Glycan metabolism; heparan sulfate biosynthesis.</text>
</comment>
<keyword evidence="11" id="KW-0256">Endoplasmic reticulum</keyword>
<evidence type="ECO:0000256" key="2">
    <source>
        <dbReference type="ARBA" id="ARBA00004648"/>
    </source>
</evidence>
<dbReference type="Pfam" id="PF02485">
    <property type="entry name" value="Branch"/>
    <property type="match status" value="1"/>
</dbReference>
<evidence type="ECO:0000256" key="10">
    <source>
        <dbReference type="ARBA" id="ARBA00022723"/>
    </source>
</evidence>
<keyword evidence="7" id="KW-0328">Glycosyltransferase</keyword>
<evidence type="ECO:0000313" key="24">
    <source>
        <dbReference type="Proteomes" id="UP000693970"/>
    </source>
</evidence>
<dbReference type="InterPro" id="IPR043538">
    <property type="entry name" value="XYLT"/>
</dbReference>
<dbReference type="EMBL" id="JAGRRH010000013">
    <property type="protein sequence ID" value="KAG7359998.1"/>
    <property type="molecule type" value="Genomic_DNA"/>
</dbReference>
<keyword evidence="10" id="KW-0479">Metal-binding</keyword>
<dbReference type="PROSITE" id="PS51257">
    <property type="entry name" value="PROKAR_LIPOPROTEIN"/>
    <property type="match status" value="1"/>
</dbReference>
<evidence type="ECO:0000256" key="17">
    <source>
        <dbReference type="ARBA" id="ARBA00023180"/>
    </source>
</evidence>
<dbReference type="GO" id="GO:0000139">
    <property type="term" value="C:Golgi membrane"/>
    <property type="evidence" value="ECO:0007669"/>
    <property type="project" value="UniProtKB-SubCell"/>
</dbReference>
<comment type="catalytic activity">
    <reaction evidence="19">
        <text>UDP-alpha-D-xylose + L-seryl-[protein] = 3-O-(beta-D-xylosyl)-L-seryl-[protein] + UDP + H(+)</text>
        <dbReference type="Rhea" id="RHEA:50192"/>
        <dbReference type="Rhea" id="RHEA-COMP:9863"/>
        <dbReference type="Rhea" id="RHEA-COMP:12567"/>
        <dbReference type="ChEBI" id="CHEBI:15378"/>
        <dbReference type="ChEBI" id="CHEBI:29999"/>
        <dbReference type="ChEBI" id="CHEBI:57632"/>
        <dbReference type="ChEBI" id="CHEBI:58223"/>
        <dbReference type="ChEBI" id="CHEBI:132085"/>
        <dbReference type="EC" id="2.4.2.26"/>
    </reaction>
</comment>
<dbReference type="GO" id="GO:0046872">
    <property type="term" value="F:metal ion binding"/>
    <property type="evidence" value="ECO:0007669"/>
    <property type="project" value="UniProtKB-KW"/>
</dbReference>
<keyword evidence="9" id="KW-0812">Transmembrane</keyword>
<accession>A0A9K3PUH9</accession>
<comment type="subcellular location">
    <subcellularLocation>
        <location evidence="2">Endoplasmic reticulum membrane</location>
        <topology evidence="2">Single-pass type II membrane protein</topology>
    </subcellularLocation>
    <subcellularLocation>
        <location evidence="1">Golgi apparatus membrane</location>
        <topology evidence="1">Single-pass type II membrane protein</topology>
    </subcellularLocation>
</comment>
<sequence length="826" mass="94749">MRRRPQKLFLLLLVLLVTLSCRAVEVAEEEDDNNDGEDDEEVNEEDDDDDDDDEYEYRYETSSRSTPKNVKPTEHQLILQDTLVDFSQTNLTGDAVTAAQHAVDTLARAFLSEGRLEELFEKTKTPECRALIAKHYGYHVMAIAKEEPLPFVDIQFSNTCEDEQSWDFDNLPKGVHMGIIQNRTYQPERNETTEHLYISPFDVKICYGILAHDNAAATIRLIEALDESSTQFIVHIDGKYEETYQAVKEYAASRDRIVVLDDQNRVRVNWGGFQMVNATMQMLNYAENNNLDFTHFIHMAATAYPIASNRRIRNTLAAYPVDANFLHIILKPNRPHHSVWNYFVECDDRLHRIHRLPPITKETHKADFYTSSQWFMISKEFASFLANPEVAPPDSFLRQYWDYIQHVVVADESFFGTVLRNTQFCNKHHNWNFLHLLFDQWENEVELQKRDERKCVMPDPNHCGRSPTTITLDQLDILEMSGDLFARKFNDEVDTKVKDVIDTLRMKEEFELVVLNETKPRLEGDKPKVDMSLEGHGTLIVAKETVNTTFPLCLGLGNGGNQVRLVPCFKDEVVPTLAKGWETGGVIMEEVRNHTRWNIGPCTRSSSDGNLKRLDTGDVQATKGFYTPGPRCTFSIMDGIRAGRCLDGESLDRQTGGPVHVYPCTKRWNQFLSFGDGVNTPAGSIYTIVPKHIRDRIISTGREQEAYMCLGVAYRGDLDEEDWFGERKEFFDSYDIEHRDPSQVPDGEGKGEGEKYRPLVYWYGEHLMATRCSNEGAVVEWVVVPFIVEDDNENENDMDNAPQTNMSTDDMDKAPQTNMSIDVEEL</sequence>
<comment type="pathway">
    <text evidence="3">Glycan metabolism; chondroitin sulfate biosynthesis.</text>
</comment>
<reference evidence="23" key="1">
    <citation type="journal article" date="2021" name="Sci. Rep.">
        <title>Diploid genomic architecture of Nitzschia inconspicua, an elite biomass production diatom.</title>
        <authorList>
            <person name="Oliver A."/>
            <person name="Podell S."/>
            <person name="Pinowska A."/>
            <person name="Traller J.C."/>
            <person name="Smith S.R."/>
            <person name="McClure R."/>
            <person name="Beliaev A."/>
            <person name="Bohutskyi P."/>
            <person name="Hill E.A."/>
            <person name="Rabines A."/>
            <person name="Zheng H."/>
            <person name="Allen L.Z."/>
            <person name="Kuo A."/>
            <person name="Grigoriev I.V."/>
            <person name="Allen A.E."/>
            <person name="Hazlebeck D."/>
            <person name="Allen E.E."/>
        </authorList>
    </citation>
    <scope>NUCLEOTIDE SEQUENCE</scope>
    <source>
        <strain evidence="23">Hildebrandi</strain>
    </source>
</reference>